<keyword evidence="2" id="KW-1185">Reference proteome</keyword>
<protein>
    <submittedName>
        <fullName evidence="1">Uncharacterized protein</fullName>
    </submittedName>
</protein>
<dbReference type="STRING" id="1095630.A0A2J6SMK4"/>
<name>A0A2J6SMK4_9HELO</name>
<dbReference type="AlphaFoldDB" id="A0A2J6SMK4"/>
<dbReference type="Proteomes" id="UP000235371">
    <property type="component" value="Unassembled WGS sequence"/>
</dbReference>
<dbReference type="RefSeq" id="XP_024728864.1">
    <property type="nucleotide sequence ID" value="XM_024871327.1"/>
</dbReference>
<gene>
    <name evidence="1" type="ORF">K444DRAFT_248561</name>
</gene>
<dbReference type="EMBL" id="KZ613912">
    <property type="protein sequence ID" value="PMD51960.1"/>
    <property type="molecule type" value="Genomic_DNA"/>
</dbReference>
<accession>A0A2J6SMK4</accession>
<dbReference type="OrthoDB" id="5946976at2759"/>
<sequence>MYTVACHLVEARTGQLIGNFFRPRIWEPLKMASTYYGLSDLKDHRGTENLSKGYL</sequence>
<dbReference type="Gene3D" id="3.40.710.10">
    <property type="entry name" value="DD-peptidase/beta-lactamase superfamily"/>
    <property type="match status" value="1"/>
</dbReference>
<dbReference type="InterPro" id="IPR012338">
    <property type="entry name" value="Beta-lactam/transpept-like"/>
</dbReference>
<evidence type="ECO:0000313" key="2">
    <source>
        <dbReference type="Proteomes" id="UP000235371"/>
    </source>
</evidence>
<dbReference type="SUPFAM" id="SSF56601">
    <property type="entry name" value="beta-lactamase/transpeptidase-like"/>
    <property type="match status" value="1"/>
</dbReference>
<organism evidence="1 2">
    <name type="scientific">Hyaloscypha bicolor E</name>
    <dbReference type="NCBI Taxonomy" id="1095630"/>
    <lineage>
        <taxon>Eukaryota</taxon>
        <taxon>Fungi</taxon>
        <taxon>Dikarya</taxon>
        <taxon>Ascomycota</taxon>
        <taxon>Pezizomycotina</taxon>
        <taxon>Leotiomycetes</taxon>
        <taxon>Helotiales</taxon>
        <taxon>Hyaloscyphaceae</taxon>
        <taxon>Hyaloscypha</taxon>
        <taxon>Hyaloscypha bicolor</taxon>
    </lineage>
</organism>
<proteinExistence type="predicted"/>
<reference evidence="1 2" key="1">
    <citation type="submission" date="2016-04" db="EMBL/GenBank/DDBJ databases">
        <title>A degradative enzymes factory behind the ericoid mycorrhizal symbiosis.</title>
        <authorList>
            <consortium name="DOE Joint Genome Institute"/>
            <person name="Martino E."/>
            <person name="Morin E."/>
            <person name="Grelet G."/>
            <person name="Kuo A."/>
            <person name="Kohler A."/>
            <person name="Daghino S."/>
            <person name="Barry K."/>
            <person name="Choi C."/>
            <person name="Cichocki N."/>
            <person name="Clum A."/>
            <person name="Copeland A."/>
            <person name="Hainaut M."/>
            <person name="Haridas S."/>
            <person name="Labutti K."/>
            <person name="Lindquist E."/>
            <person name="Lipzen A."/>
            <person name="Khouja H.-R."/>
            <person name="Murat C."/>
            <person name="Ohm R."/>
            <person name="Olson A."/>
            <person name="Spatafora J."/>
            <person name="Veneault-Fourrey C."/>
            <person name="Henrissat B."/>
            <person name="Grigoriev I."/>
            <person name="Martin F."/>
            <person name="Perotto S."/>
        </authorList>
    </citation>
    <scope>NUCLEOTIDE SEQUENCE [LARGE SCALE GENOMIC DNA]</scope>
    <source>
        <strain evidence="1 2">E</strain>
    </source>
</reference>
<dbReference type="GeneID" id="36579409"/>
<dbReference type="InParanoid" id="A0A2J6SMK4"/>
<evidence type="ECO:0000313" key="1">
    <source>
        <dbReference type="EMBL" id="PMD51960.1"/>
    </source>
</evidence>